<evidence type="ECO:0000313" key="1">
    <source>
        <dbReference type="EMBL" id="HGS04664.1"/>
    </source>
</evidence>
<reference evidence="1" key="1">
    <citation type="journal article" date="2020" name="mSystems">
        <title>Genome- and Community-Level Interaction Insights into Carbon Utilization and Element Cycling Functions of Hydrothermarchaeota in Hydrothermal Sediment.</title>
        <authorList>
            <person name="Zhou Z."/>
            <person name="Liu Y."/>
            <person name="Xu W."/>
            <person name="Pan J."/>
            <person name="Luo Z.H."/>
            <person name="Li M."/>
        </authorList>
    </citation>
    <scope>NUCLEOTIDE SEQUENCE [LARGE SCALE GENOMIC DNA]</scope>
    <source>
        <strain evidence="1">SpSt-548</strain>
    </source>
</reference>
<protein>
    <submittedName>
        <fullName evidence="1">Uncharacterized protein</fullName>
    </submittedName>
</protein>
<sequence>MTQLLNLASLPEGVPLEAEVSLLKSRVAAAQERNRRLILAALEVIKEDLGRLHPEPPGTYLPAGKVAAASGASFFRRQA</sequence>
<accession>A0A7V4LCE4</accession>
<dbReference type="AlphaFoldDB" id="A0A7V4LCE4"/>
<gene>
    <name evidence="1" type="ORF">ENT08_02825</name>
</gene>
<proteinExistence type="predicted"/>
<organism evidence="1">
    <name type="scientific">Desulfobacca acetoxidans</name>
    <dbReference type="NCBI Taxonomy" id="60893"/>
    <lineage>
        <taxon>Bacteria</taxon>
        <taxon>Pseudomonadati</taxon>
        <taxon>Thermodesulfobacteriota</taxon>
        <taxon>Desulfobaccia</taxon>
        <taxon>Desulfobaccales</taxon>
        <taxon>Desulfobaccaceae</taxon>
        <taxon>Desulfobacca</taxon>
    </lineage>
</organism>
<comment type="caution">
    <text evidence="1">The sequence shown here is derived from an EMBL/GenBank/DDBJ whole genome shotgun (WGS) entry which is preliminary data.</text>
</comment>
<name>A0A7V4LCE4_9BACT</name>
<dbReference type="EMBL" id="DSXI01000160">
    <property type="protein sequence ID" value="HGS04664.1"/>
    <property type="molecule type" value="Genomic_DNA"/>
</dbReference>